<dbReference type="Proteomes" id="UP001176941">
    <property type="component" value="Chromosome 6"/>
</dbReference>
<gene>
    <name evidence="1" type="ORF">MRATA1EN1_LOCUS26030</name>
</gene>
<evidence type="ECO:0000313" key="2">
    <source>
        <dbReference type="Proteomes" id="UP001176941"/>
    </source>
</evidence>
<dbReference type="EMBL" id="OX459942">
    <property type="protein sequence ID" value="CAI9177068.1"/>
    <property type="molecule type" value="Genomic_DNA"/>
</dbReference>
<reference evidence="1" key="1">
    <citation type="submission" date="2023-04" db="EMBL/GenBank/DDBJ databases">
        <authorList>
            <consortium name="ELIXIR-Norway"/>
        </authorList>
    </citation>
    <scope>NUCLEOTIDE SEQUENCE [LARGE SCALE GENOMIC DNA]</scope>
</reference>
<protein>
    <submittedName>
        <fullName evidence="1">Uncharacterized protein</fullName>
    </submittedName>
</protein>
<keyword evidence="2" id="KW-1185">Reference proteome</keyword>
<feature type="non-terminal residue" evidence="1">
    <location>
        <position position="1"/>
    </location>
</feature>
<sequence length="97" mass="10152">HKSTLGGECNKGATANTYMYEVSIITVGVLGGDGQSAAVVNVGRGTLSGWSLTTLRLVSQITERYKLSKWPRLSKSISLSALLSGGTSRHQGNDALA</sequence>
<organism evidence="1 2">
    <name type="scientific">Rangifer tarandus platyrhynchus</name>
    <name type="common">Svalbard reindeer</name>
    <dbReference type="NCBI Taxonomy" id="3082113"/>
    <lineage>
        <taxon>Eukaryota</taxon>
        <taxon>Metazoa</taxon>
        <taxon>Chordata</taxon>
        <taxon>Craniata</taxon>
        <taxon>Vertebrata</taxon>
        <taxon>Euteleostomi</taxon>
        <taxon>Mammalia</taxon>
        <taxon>Eutheria</taxon>
        <taxon>Laurasiatheria</taxon>
        <taxon>Artiodactyla</taxon>
        <taxon>Ruminantia</taxon>
        <taxon>Pecora</taxon>
        <taxon>Cervidae</taxon>
        <taxon>Odocoileinae</taxon>
        <taxon>Rangifer</taxon>
    </lineage>
</organism>
<accession>A0ABN8ZT03</accession>
<evidence type="ECO:0000313" key="1">
    <source>
        <dbReference type="EMBL" id="CAI9177068.1"/>
    </source>
</evidence>
<proteinExistence type="predicted"/>
<name>A0ABN8ZT03_RANTA</name>